<dbReference type="InterPro" id="IPR016181">
    <property type="entry name" value="Acyl_CoA_acyltransferase"/>
</dbReference>
<dbReference type="Pfam" id="PF00583">
    <property type="entry name" value="Acetyltransf_1"/>
    <property type="match status" value="1"/>
</dbReference>
<keyword evidence="3" id="KW-1185">Reference proteome</keyword>
<dbReference type="InterPro" id="IPR000182">
    <property type="entry name" value="GNAT_dom"/>
</dbReference>
<dbReference type="SUPFAM" id="SSF55729">
    <property type="entry name" value="Acyl-CoA N-acyltransferases (Nat)"/>
    <property type="match status" value="1"/>
</dbReference>
<dbReference type="PANTHER" id="PTHR41700:SF1">
    <property type="entry name" value="N-ACETYLTRANSFERASE DOMAIN-CONTAINING PROTEIN"/>
    <property type="match status" value="1"/>
</dbReference>
<dbReference type="RefSeq" id="WP_087617805.1">
    <property type="nucleotide sequence ID" value="NZ_JAFBEY010000006.1"/>
</dbReference>
<evidence type="ECO:0000313" key="2">
    <source>
        <dbReference type="EMBL" id="OUZ38581.1"/>
    </source>
</evidence>
<sequence length="277" mass="31833">MILIKELTTLGEMQQVQVLEQQIWKTSPLPTHQTLTAVKHGGIMVGAYEGEKLIGFSYGFAALNNGKTYLCSHMLGIDEAYRSQKVGEKLKEAQREIAIQKGYDLMVWTFDPLETRNGYLNLTKLNGICDTYLENCYGEMQDGFNKGLPSDRFEVHWHLTSDYVAQSIQPDIENPEPLGEMVWEQDNLCRIKFHKVDFTKPVYTLPVPKEFQQLKASSQLHAMHWRLAVRETCQALFAAGYVAVRLQQQEAWNEYIFVRKDTLALGGSTHENYRNYN</sequence>
<comment type="caution">
    <text evidence="2">The sequence shown here is derived from an EMBL/GenBank/DDBJ whole genome shotgun (WGS) entry which is preliminary data.</text>
</comment>
<evidence type="ECO:0000259" key="1">
    <source>
        <dbReference type="PROSITE" id="PS51186"/>
    </source>
</evidence>
<protein>
    <submittedName>
        <fullName evidence="2">GNAT family N-acetyltransferase</fullName>
    </submittedName>
</protein>
<dbReference type="Gene3D" id="3.40.630.30">
    <property type="match status" value="1"/>
</dbReference>
<dbReference type="PANTHER" id="PTHR41700">
    <property type="entry name" value="GCN5-RELATED N-ACETYLTRANSFERASE"/>
    <property type="match status" value="1"/>
</dbReference>
<accession>A0ABX3ZFV2</accession>
<dbReference type="InterPro" id="IPR038764">
    <property type="entry name" value="GNAT_N_AcTrfase_prd"/>
</dbReference>
<name>A0ABX3ZFV2_9BACL</name>
<proteinExistence type="predicted"/>
<organism evidence="2 3">
    <name type="scientific">Solibacillus kalamii</name>
    <dbReference type="NCBI Taxonomy" id="1748298"/>
    <lineage>
        <taxon>Bacteria</taxon>
        <taxon>Bacillati</taxon>
        <taxon>Bacillota</taxon>
        <taxon>Bacilli</taxon>
        <taxon>Bacillales</taxon>
        <taxon>Caryophanaceae</taxon>
        <taxon>Solibacillus</taxon>
    </lineage>
</organism>
<evidence type="ECO:0000313" key="3">
    <source>
        <dbReference type="Proteomes" id="UP000196594"/>
    </source>
</evidence>
<feature type="domain" description="N-acetyltransferase" evidence="1">
    <location>
        <begin position="2"/>
        <end position="145"/>
    </location>
</feature>
<dbReference type="PROSITE" id="PS51186">
    <property type="entry name" value="GNAT"/>
    <property type="match status" value="1"/>
</dbReference>
<dbReference type="Proteomes" id="UP000196594">
    <property type="component" value="Unassembled WGS sequence"/>
</dbReference>
<reference evidence="2 3" key="1">
    <citation type="journal article" date="2017" name="Int. J. Syst. Evol. Microbiol.">
        <title>Solibacillus kalamii sp. nov., isolated from a high-efficiency particulate arrestance filter system used in the International Space Station.</title>
        <authorList>
            <person name="Checinska Sielaff A."/>
            <person name="Kumar R.M."/>
            <person name="Pal D."/>
            <person name="Mayilraj S."/>
            <person name="Venkateswaran K."/>
        </authorList>
    </citation>
    <scope>NUCLEOTIDE SEQUENCE [LARGE SCALE GENOMIC DNA]</scope>
    <source>
        <strain evidence="2 3">ISSFR-015</strain>
    </source>
</reference>
<dbReference type="EMBL" id="NHNT01000008">
    <property type="protein sequence ID" value="OUZ38581.1"/>
    <property type="molecule type" value="Genomic_DNA"/>
</dbReference>
<gene>
    <name evidence="2" type="ORF">CBM15_12580</name>
</gene>